<dbReference type="OrthoDB" id="414175at2759"/>
<keyword evidence="7 13" id="KW-0812">Transmembrane</keyword>
<comment type="pathway">
    <text evidence="2">Protein modification; protein glycosylation.</text>
</comment>
<comment type="caution">
    <text evidence="15">The sequence shown here is derived from an EMBL/GenBank/DDBJ whole genome shotgun (WGS) entry which is preliminary data.</text>
</comment>
<feature type="region of interest" description="Disordered" evidence="12">
    <location>
        <begin position="80"/>
        <end position="123"/>
    </location>
</feature>
<evidence type="ECO:0000256" key="9">
    <source>
        <dbReference type="ARBA" id="ARBA00022968"/>
    </source>
</evidence>
<protein>
    <recommendedName>
        <fullName evidence="4">N-acetylgalactosaminide beta-1,3-galactosyltransferase</fullName>
        <ecNumber evidence="4">2.4.1.122</ecNumber>
    </recommendedName>
</protein>
<evidence type="ECO:0000313" key="16">
    <source>
        <dbReference type="Proteomes" id="UP000696573"/>
    </source>
</evidence>
<dbReference type="GO" id="GO:0016020">
    <property type="term" value="C:membrane"/>
    <property type="evidence" value="ECO:0007669"/>
    <property type="project" value="UniProtKB-SubCell"/>
</dbReference>
<name>A0A9N9V182_9HYPO</name>
<feature type="transmembrane region" description="Helical" evidence="13">
    <location>
        <begin position="30"/>
        <end position="48"/>
    </location>
</feature>
<keyword evidence="9" id="KW-0735">Signal-anchor</keyword>
<evidence type="ECO:0000256" key="8">
    <source>
        <dbReference type="ARBA" id="ARBA00022741"/>
    </source>
</evidence>
<comment type="subcellular location">
    <subcellularLocation>
        <location evidence="1">Membrane</location>
        <topology evidence="1">Single-pass type II membrane protein</topology>
    </subcellularLocation>
</comment>
<dbReference type="Pfam" id="PF02434">
    <property type="entry name" value="Fringe"/>
    <property type="match status" value="1"/>
</dbReference>
<sequence length="563" mass="64320">AIINRLAPEQTAILATFNLKLGKGMRSWRVPLLVALTFFVTMPFWHLGRSPSYTGFYDHLSDYFEEDDYWHQRADAAGTVSSTTEAPVTENTSGPPALQQDVIRPPPRPAREHSRPAVSSQCKDFPDTEGIVVVMKTGATESYSKIPTQLLTSLQCIPNVLLFSDLNQQIGEHKLHDVLDRVDETIRKTHKEFKLYDAQRNCHVSQQQCTLGLEGAWDLDKYKFLNMVERAWEHKPNMDWYVFAEADTYIVWPNLVHWLRERAPEGDVYVGSAAMAGGKAFAHGGSGYVMSGQLIRKMVEGSPNLAAKYDEQAPKNCCGDYLVALAAEEVGTRMKQAHPMFNGEKPSTFPYGLGHWCEPLLTMHHMSPEEVSRMWQFEQRREMASNLLIKHTFHEFVEPHLAPTRQDWDNMSDDLCFIGPDEKSQARASQKDRSRQKPEEEKTVVERRAHMSPAACANICESQGLDVPEDEYNSLNSERMRGELLRTLYDERQEDAAFHGNRTCFQWRYNRGACCVSRNFKLGGPKAEPQENWMSGWFVRGIEDWVATRGQCKGAEWRVPWHL</sequence>
<gene>
    <name evidence="15" type="ORF">CRHIZ90672A_00013472</name>
</gene>
<evidence type="ECO:0000256" key="13">
    <source>
        <dbReference type="SAM" id="Phobius"/>
    </source>
</evidence>
<dbReference type="AlphaFoldDB" id="A0A9N9V182"/>
<keyword evidence="10 13" id="KW-1133">Transmembrane helix</keyword>
<dbReference type="EC" id="2.4.1.122" evidence="4"/>
<feature type="region of interest" description="Disordered" evidence="12">
    <location>
        <begin position="422"/>
        <end position="448"/>
    </location>
</feature>
<proteinExistence type="inferred from homology"/>
<evidence type="ECO:0000256" key="6">
    <source>
        <dbReference type="ARBA" id="ARBA00022679"/>
    </source>
</evidence>
<reference evidence="15" key="1">
    <citation type="submission" date="2021-10" db="EMBL/GenBank/DDBJ databases">
        <authorList>
            <person name="Piombo E."/>
        </authorList>
    </citation>
    <scope>NUCLEOTIDE SEQUENCE</scope>
</reference>
<evidence type="ECO:0000256" key="4">
    <source>
        <dbReference type="ARBA" id="ARBA00012557"/>
    </source>
</evidence>
<keyword evidence="8" id="KW-0547">Nucleotide-binding</keyword>
<evidence type="ECO:0000256" key="5">
    <source>
        <dbReference type="ARBA" id="ARBA00022676"/>
    </source>
</evidence>
<dbReference type="PANTHER" id="PTHR23033">
    <property type="entry name" value="BETA1,3-GALACTOSYLTRANSFERASE"/>
    <property type="match status" value="1"/>
</dbReference>
<dbReference type="InterPro" id="IPR003378">
    <property type="entry name" value="Fringe-like_glycosylTrfase"/>
</dbReference>
<feature type="non-terminal residue" evidence="15">
    <location>
        <position position="563"/>
    </location>
</feature>
<evidence type="ECO:0000256" key="3">
    <source>
        <dbReference type="ARBA" id="ARBA00006462"/>
    </source>
</evidence>
<dbReference type="EMBL" id="CABFNQ020000459">
    <property type="protein sequence ID" value="CAH0016037.1"/>
    <property type="molecule type" value="Genomic_DNA"/>
</dbReference>
<dbReference type="InterPro" id="IPR026050">
    <property type="entry name" value="C1GALT1/C1GALT1_chp1"/>
</dbReference>
<evidence type="ECO:0000256" key="11">
    <source>
        <dbReference type="ARBA" id="ARBA00023136"/>
    </source>
</evidence>
<organism evidence="15 16">
    <name type="scientific">Clonostachys rhizophaga</name>
    <dbReference type="NCBI Taxonomy" id="160324"/>
    <lineage>
        <taxon>Eukaryota</taxon>
        <taxon>Fungi</taxon>
        <taxon>Dikarya</taxon>
        <taxon>Ascomycota</taxon>
        <taxon>Pezizomycotina</taxon>
        <taxon>Sordariomycetes</taxon>
        <taxon>Hypocreomycetidae</taxon>
        <taxon>Hypocreales</taxon>
        <taxon>Bionectriaceae</taxon>
        <taxon>Clonostachys</taxon>
    </lineage>
</organism>
<dbReference type="GO" id="GO:0000166">
    <property type="term" value="F:nucleotide binding"/>
    <property type="evidence" value="ECO:0007669"/>
    <property type="project" value="UniProtKB-KW"/>
</dbReference>
<evidence type="ECO:0000256" key="1">
    <source>
        <dbReference type="ARBA" id="ARBA00004606"/>
    </source>
</evidence>
<keyword evidence="5" id="KW-0328">Glycosyltransferase</keyword>
<comment type="similarity">
    <text evidence="3">Belongs to the glycosyltransferase 31 family. Beta3-Gal-T subfamily.</text>
</comment>
<keyword evidence="6" id="KW-0808">Transferase</keyword>
<dbReference type="Proteomes" id="UP000696573">
    <property type="component" value="Unassembled WGS sequence"/>
</dbReference>
<keyword evidence="16" id="KW-1185">Reference proteome</keyword>
<feature type="domain" description="Fringe-like glycosyltransferase" evidence="14">
    <location>
        <begin position="233"/>
        <end position="307"/>
    </location>
</feature>
<feature type="compositionally biased region" description="Polar residues" evidence="12">
    <location>
        <begin position="80"/>
        <end position="94"/>
    </location>
</feature>
<dbReference type="PANTHER" id="PTHR23033:SF40">
    <property type="entry name" value="APPLE DOMAIN-CONTAINING PROTEIN"/>
    <property type="match status" value="1"/>
</dbReference>
<evidence type="ECO:0000256" key="12">
    <source>
        <dbReference type="SAM" id="MobiDB-lite"/>
    </source>
</evidence>
<evidence type="ECO:0000256" key="2">
    <source>
        <dbReference type="ARBA" id="ARBA00004922"/>
    </source>
</evidence>
<dbReference type="GO" id="GO:0016263">
    <property type="term" value="F:glycoprotein-N-acetylgalactosamine 3-beta-galactosyltransferase activity"/>
    <property type="evidence" value="ECO:0007669"/>
    <property type="project" value="UniProtKB-EC"/>
</dbReference>
<evidence type="ECO:0000256" key="7">
    <source>
        <dbReference type="ARBA" id="ARBA00022692"/>
    </source>
</evidence>
<evidence type="ECO:0000259" key="14">
    <source>
        <dbReference type="Pfam" id="PF02434"/>
    </source>
</evidence>
<dbReference type="Gene3D" id="3.90.550.50">
    <property type="match status" value="1"/>
</dbReference>
<evidence type="ECO:0000256" key="10">
    <source>
        <dbReference type="ARBA" id="ARBA00022989"/>
    </source>
</evidence>
<accession>A0A9N9V182</accession>
<evidence type="ECO:0000313" key="15">
    <source>
        <dbReference type="EMBL" id="CAH0016037.1"/>
    </source>
</evidence>
<keyword evidence="11 13" id="KW-0472">Membrane</keyword>